<dbReference type="SUPFAM" id="SSF55469">
    <property type="entry name" value="FMN-dependent nitroreductase-like"/>
    <property type="match status" value="1"/>
</dbReference>
<evidence type="ECO:0000313" key="7">
    <source>
        <dbReference type="EMBL" id="QEH34017.1"/>
    </source>
</evidence>
<dbReference type="InterPro" id="IPR029479">
    <property type="entry name" value="Nitroreductase"/>
</dbReference>
<sequence length="238" mass="24721">MNEARTDPLEALAGLLRRGTPRRFDPARPVDDGLLRRVLAVASLTPSEFDLQPARFVVVREPAERRALRPIAFGNPLPGDAAAVVVVLGYLHPHRTDLDAIVAAARGEGAMTAAREAELRGRVATALGHRGEAELAARAGRAGSMAAAALLLAARAAGLAAAYVDNLDRPALRSRLGIPADHAVCGIVAIGHAAAIEPFAGRLPLAEVCFDGHFGRPWNDAASRAGVPDGSAPSAGLR</sequence>
<dbReference type="GO" id="GO:0016491">
    <property type="term" value="F:oxidoreductase activity"/>
    <property type="evidence" value="ECO:0007669"/>
    <property type="project" value="UniProtKB-KW"/>
</dbReference>
<reference evidence="7 8" key="1">
    <citation type="submission" date="2019-08" db="EMBL/GenBank/DDBJ databases">
        <title>Deep-cultivation of Planctomycetes and their phenomic and genomic characterization uncovers novel biology.</title>
        <authorList>
            <person name="Wiegand S."/>
            <person name="Jogler M."/>
            <person name="Boedeker C."/>
            <person name="Pinto D."/>
            <person name="Vollmers J."/>
            <person name="Rivas-Marin E."/>
            <person name="Kohn T."/>
            <person name="Peeters S.H."/>
            <person name="Heuer A."/>
            <person name="Rast P."/>
            <person name="Oberbeckmann S."/>
            <person name="Bunk B."/>
            <person name="Jeske O."/>
            <person name="Meyerdierks A."/>
            <person name="Storesund J.E."/>
            <person name="Kallscheuer N."/>
            <person name="Luecker S."/>
            <person name="Lage O.M."/>
            <person name="Pohl T."/>
            <person name="Merkel B.J."/>
            <person name="Hornburger P."/>
            <person name="Mueller R.-W."/>
            <person name="Bruemmer F."/>
            <person name="Labrenz M."/>
            <person name="Spormann A.M."/>
            <person name="Op den Camp H."/>
            <person name="Overmann J."/>
            <person name="Amann R."/>
            <person name="Jetten M.S.M."/>
            <person name="Mascher T."/>
            <person name="Medema M.H."/>
            <person name="Devos D.P."/>
            <person name="Kaster A.-K."/>
            <person name="Ovreas L."/>
            <person name="Rohde M."/>
            <person name="Galperin M.Y."/>
            <person name="Jogler C."/>
        </authorList>
    </citation>
    <scope>NUCLEOTIDE SEQUENCE [LARGE SCALE GENOMIC DNA]</scope>
    <source>
        <strain evidence="7 8">OJF2</strain>
    </source>
</reference>
<evidence type="ECO:0000313" key="8">
    <source>
        <dbReference type="Proteomes" id="UP000324233"/>
    </source>
</evidence>
<organism evidence="7 8">
    <name type="scientific">Aquisphaera giovannonii</name>
    <dbReference type="NCBI Taxonomy" id="406548"/>
    <lineage>
        <taxon>Bacteria</taxon>
        <taxon>Pseudomonadati</taxon>
        <taxon>Planctomycetota</taxon>
        <taxon>Planctomycetia</taxon>
        <taxon>Isosphaerales</taxon>
        <taxon>Isosphaeraceae</taxon>
        <taxon>Aquisphaera</taxon>
    </lineage>
</organism>
<dbReference type="AlphaFoldDB" id="A0A5B9W183"/>
<evidence type="ECO:0000256" key="5">
    <source>
        <dbReference type="ARBA" id="ARBA00023002"/>
    </source>
</evidence>
<dbReference type="PANTHER" id="PTHR43673">
    <property type="entry name" value="NAD(P)H NITROREDUCTASE YDGI-RELATED"/>
    <property type="match status" value="1"/>
</dbReference>
<dbReference type="EC" id="1.6.99.3" evidence="7"/>
<keyword evidence="8" id="KW-1185">Reference proteome</keyword>
<comment type="cofactor">
    <cofactor evidence="1">
        <name>FMN</name>
        <dbReference type="ChEBI" id="CHEBI:58210"/>
    </cofactor>
</comment>
<evidence type="ECO:0000256" key="1">
    <source>
        <dbReference type="ARBA" id="ARBA00001917"/>
    </source>
</evidence>
<keyword evidence="4" id="KW-0288">FMN</keyword>
<keyword evidence="3" id="KW-0285">Flavoprotein</keyword>
<dbReference type="InterPro" id="IPR000415">
    <property type="entry name" value="Nitroreductase-like"/>
</dbReference>
<evidence type="ECO:0000256" key="3">
    <source>
        <dbReference type="ARBA" id="ARBA00022630"/>
    </source>
</evidence>
<name>A0A5B9W183_9BACT</name>
<proteinExistence type="inferred from homology"/>
<dbReference type="Gene3D" id="3.40.109.10">
    <property type="entry name" value="NADH Oxidase"/>
    <property type="match status" value="1"/>
</dbReference>
<dbReference type="EMBL" id="CP042997">
    <property type="protein sequence ID" value="QEH34017.1"/>
    <property type="molecule type" value="Genomic_DNA"/>
</dbReference>
<protein>
    <submittedName>
        <fullName evidence="7">NADH dehydrogenase</fullName>
        <ecNumber evidence="7">1.6.99.3</ecNumber>
    </submittedName>
</protein>
<evidence type="ECO:0000256" key="4">
    <source>
        <dbReference type="ARBA" id="ARBA00022643"/>
    </source>
</evidence>
<dbReference type="PANTHER" id="PTHR43673:SF2">
    <property type="entry name" value="NITROREDUCTASE"/>
    <property type="match status" value="1"/>
</dbReference>
<accession>A0A5B9W183</accession>
<evidence type="ECO:0000259" key="6">
    <source>
        <dbReference type="Pfam" id="PF00881"/>
    </source>
</evidence>
<feature type="domain" description="Nitroreductase" evidence="6">
    <location>
        <begin position="17"/>
        <end position="192"/>
    </location>
</feature>
<evidence type="ECO:0000256" key="2">
    <source>
        <dbReference type="ARBA" id="ARBA00007118"/>
    </source>
</evidence>
<comment type="similarity">
    <text evidence="2">Belongs to the nitroreductase family.</text>
</comment>
<dbReference type="RefSeq" id="WP_148594001.1">
    <property type="nucleotide sequence ID" value="NZ_CP042997.1"/>
</dbReference>
<keyword evidence="5 7" id="KW-0560">Oxidoreductase</keyword>
<dbReference type="Pfam" id="PF00881">
    <property type="entry name" value="Nitroreductase"/>
    <property type="match status" value="1"/>
</dbReference>
<dbReference type="OrthoDB" id="9812105at2"/>
<dbReference type="KEGG" id="agv:OJF2_25500"/>
<dbReference type="Proteomes" id="UP000324233">
    <property type="component" value="Chromosome"/>
</dbReference>
<gene>
    <name evidence="7" type="primary">nox</name>
    <name evidence="7" type="ORF">OJF2_25500</name>
</gene>